<dbReference type="Gene3D" id="3.30.700.10">
    <property type="entry name" value="Glycoprotein, Type 4 Pilin"/>
    <property type="match status" value="1"/>
</dbReference>
<evidence type="ECO:0000313" key="3">
    <source>
        <dbReference type="Proteomes" id="UP001595962"/>
    </source>
</evidence>
<organism evidence="2 3">
    <name type="scientific">Rheinheimera marina</name>
    <dbReference type="NCBI Taxonomy" id="1774958"/>
    <lineage>
        <taxon>Bacteria</taxon>
        <taxon>Pseudomonadati</taxon>
        <taxon>Pseudomonadota</taxon>
        <taxon>Gammaproteobacteria</taxon>
        <taxon>Chromatiales</taxon>
        <taxon>Chromatiaceae</taxon>
        <taxon>Rheinheimera</taxon>
    </lineage>
</organism>
<keyword evidence="3" id="KW-1185">Reference proteome</keyword>
<protein>
    <submittedName>
        <fullName evidence="2">Prepilin-type N-terminal cleavage/methylation domain-containing protein</fullName>
    </submittedName>
</protein>
<keyword evidence="1" id="KW-0812">Transmembrane</keyword>
<dbReference type="PROSITE" id="PS00409">
    <property type="entry name" value="PROKAR_NTER_METHYL"/>
    <property type="match status" value="1"/>
</dbReference>
<sequence length="147" mass="15864">MRSRASGFTLIELIIVIILLAIVSATAIPRLSGKAGVEEVTLQDRLLSQLRLSQTQAMQNTSSFRLFNVTASGLPEAGSQLQLRLFDHKSSGGNAVSQFWFNAYGQPGFVTGNPATFTQAVNGLRFEISGATSQKLCIESEGYIHPC</sequence>
<name>A0ABV9JFV3_9GAMM</name>
<keyword evidence="1" id="KW-1133">Transmembrane helix</keyword>
<dbReference type="RefSeq" id="WP_377330690.1">
    <property type="nucleotide sequence ID" value="NZ_JBHSGB010000001.1"/>
</dbReference>
<evidence type="ECO:0000313" key="2">
    <source>
        <dbReference type="EMBL" id="MFC4653411.1"/>
    </source>
</evidence>
<dbReference type="Pfam" id="PF07963">
    <property type="entry name" value="N_methyl"/>
    <property type="match status" value="1"/>
</dbReference>
<accession>A0ABV9JFV3</accession>
<dbReference type="InterPro" id="IPR045584">
    <property type="entry name" value="Pilin-like"/>
</dbReference>
<reference evidence="3" key="1">
    <citation type="journal article" date="2019" name="Int. J. Syst. Evol. Microbiol.">
        <title>The Global Catalogue of Microorganisms (GCM) 10K type strain sequencing project: providing services to taxonomists for standard genome sequencing and annotation.</title>
        <authorList>
            <consortium name="The Broad Institute Genomics Platform"/>
            <consortium name="The Broad Institute Genome Sequencing Center for Infectious Disease"/>
            <person name="Wu L."/>
            <person name="Ma J."/>
        </authorList>
    </citation>
    <scope>NUCLEOTIDE SEQUENCE [LARGE SCALE GENOMIC DNA]</scope>
    <source>
        <strain evidence="3">DT28</strain>
    </source>
</reference>
<comment type="caution">
    <text evidence="2">The sequence shown here is derived from an EMBL/GenBank/DDBJ whole genome shotgun (WGS) entry which is preliminary data.</text>
</comment>
<dbReference type="Proteomes" id="UP001595962">
    <property type="component" value="Unassembled WGS sequence"/>
</dbReference>
<dbReference type="SUPFAM" id="SSF54523">
    <property type="entry name" value="Pili subunits"/>
    <property type="match status" value="1"/>
</dbReference>
<gene>
    <name evidence="2" type="ORF">ACFO3I_00090</name>
</gene>
<evidence type="ECO:0000256" key="1">
    <source>
        <dbReference type="SAM" id="Phobius"/>
    </source>
</evidence>
<dbReference type="InterPro" id="IPR012902">
    <property type="entry name" value="N_methyl_site"/>
</dbReference>
<dbReference type="EMBL" id="JBHSGB010000001">
    <property type="protein sequence ID" value="MFC4653411.1"/>
    <property type="molecule type" value="Genomic_DNA"/>
</dbReference>
<dbReference type="NCBIfam" id="TIGR02532">
    <property type="entry name" value="IV_pilin_GFxxxE"/>
    <property type="match status" value="1"/>
</dbReference>
<proteinExistence type="predicted"/>
<keyword evidence="1" id="KW-0472">Membrane</keyword>
<feature type="transmembrane region" description="Helical" evidence="1">
    <location>
        <begin position="7"/>
        <end position="28"/>
    </location>
</feature>